<protein>
    <submittedName>
        <fullName evidence="2">Uncharacterized protein</fullName>
    </submittedName>
</protein>
<reference evidence="3" key="1">
    <citation type="submission" date="2017-09" db="EMBL/GenBank/DDBJ databases">
        <authorList>
            <person name="Varghese N."/>
            <person name="Submissions S."/>
        </authorList>
    </citation>
    <scope>NUCLEOTIDE SEQUENCE [LARGE SCALE GENOMIC DNA]</scope>
    <source>
        <strain evidence="3">DSM 45537</strain>
    </source>
</reference>
<dbReference type="EMBL" id="OBEG01000001">
    <property type="protein sequence ID" value="SNY80234.1"/>
    <property type="molecule type" value="Genomic_DNA"/>
</dbReference>
<gene>
    <name evidence="2" type="ORF">SAMN04244553_1891</name>
</gene>
<keyword evidence="3" id="KW-1185">Reference proteome</keyword>
<evidence type="ECO:0000313" key="2">
    <source>
        <dbReference type="EMBL" id="SNY80234.1"/>
    </source>
</evidence>
<evidence type="ECO:0000313" key="3">
    <source>
        <dbReference type="Proteomes" id="UP000219565"/>
    </source>
</evidence>
<proteinExistence type="predicted"/>
<sequence>MDGFVDLAPLLAEPDGDRPAAYAEAALAPHSPAEPAWFLRTGEKPRERWAHTRDTPRVPESALGACGDSSALRPRREALR</sequence>
<dbReference type="Proteomes" id="UP000219565">
    <property type="component" value="Unassembled WGS sequence"/>
</dbReference>
<feature type="compositionally biased region" description="Basic and acidic residues" evidence="1">
    <location>
        <begin position="47"/>
        <end position="57"/>
    </location>
</feature>
<feature type="region of interest" description="Disordered" evidence="1">
    <location>
        <begin position="47"/>
        <end position="80"/>
    </location>
</feature>
<evidence type="ECO:0000256" key="1">
    <source>
        <dbReference type="SAM" id="MobiDB-lite"/>
    </source>
</evidence>
<name>A0A285L5S9_9NOCA</name>
<accession>A0A285L5S9</accession>
<organism evidence="2 3">
    <name type="scientific">Nocardia amikacinitolerans</name>
    <dbReference type="NCBI Taxonomy" id="756689"/>
    <lineage>
        <taxon>Bacteria</taxon>
        <taxon>Bacillati</taxon>
        <taxon>Actinomycetota</taxon>
        <taxon>Actinomycetes</taxon>
        <taxon>Mycobacteriales</taxon>
        <taxon>Nocardiaceae</taxon>
        <taxon>Nocardia</taxon>
    </lineage>
</organism>
<dbReference type="AlphaFoldDB" id="A0A285L5S9"/>